<evidence type="ECO:0000256" key="1">
    <source>
        <dbReference type="ARBA" id="ARBA00022630"/>
    </source>
</evidence>
<dbReference type="InterPro" id="IPR006094">
    <property type="entry name" value="Oxid_FAD_bind_N"/>
</dbReference>
<dbReference type="Pfam" id="PF01565">
    <property type="entry name" value="FAD_binding_4"/>
    <property type="match status" value="1"/>
</dbReference>
<feature type="compositionally biased region" description="Low complexity" evidence="3">
    <location>
        <begin position="121"/>
        <end position="134"/>
    </location>
</feature>
<dbReference type="Proteomes" id="UP001219605">
    <property type="component" value="Chromosome"/>
</dbReference>
<feature type="compositionally biased region" description="Low complexity" evidence="3">
    <location>
        <begin position="153"/>
        <end position="163"/>
    </location>
</feature>
<dbReference type="PANTHER" id="PTHR11748">
    <property type="entry name" value="D-LACTATE DEHYDROGENASE"/>
    <property type="match status" value="1"/>
</dbReference>
<gene>
    <name evidence="5" type="ORF">PVK37_07695</name>
</gene>
<dbReference type="RefSeq" id="WP_275033080.1">
    <property type="nucleotide sequence ID" value="NZ_CP118615.1"/>
</dbReference>
<evidence type="ECO:0000259" key="4">
    <source>
        <dbReference type="PROSITE" id="PS51387"/>
    </source>
</evidence>
<dbReference type="InterPro" id="IPR036318">
    <property type="entry name" value="FAD-bd_PCMH-like_sf"/>
</dbReference>
<keyword evidence="1" id="KW-0285">Flavoprotein</keyword>
<evidence type="ECO:0000256" key="2">
    <source>
        <dbReference type="ARBA" id="ARBA00022827"/>
    </source>
</evidence>
<evidence type="ECO:0000313" key="5">
    <source>
        <dbReference type="EMBL" id="WDZ86279.1"/>
    </source>
</evidence>
<feature type="compositionally biased region" description="Low complexity" evidence="3">
    <location>
        <begin position="370"/>
        <end position="394"/>
    </location>
</feature>
<accession>A0ABY7ZWK1</accession>
<dbReference type="SUPFAM" id="SSF55103">
    <property type="entry name" value="FAD-linked oxidases, C-terminal domain"/>
    <property type="match status" value="1"/>
</dbReference>
<dbReference type="PROSITE" id="PS51387">
    <property type="entry name" value="FAD_PCMH"/>
    <property type="match status" value="1"/>
</dbReference>
<dbReference type="InterPro" id="IPR016166">
    <property type="entry name" value="FAD-bd_PCMH"/>
</dbReference>
<proteinExistence type="predicted"/>
<sequence length="573" mass="58686">MSGSTCSTQRSGSADITRRLVEICGPPFARPAGPADEVAGQAATWVAVPGDARAAAEVLRLAAAHDLTVVPRGAGTKIDWGAAPDRVDIMLDTGRIAGIRHPSEPDRHGAAGLGRHRRAEAGSADRSGAGSSDPGRADVGRPGPRRSGGPGPAGRSRAEPPAGWSWVDPPAERSPAEPAVGWSRVEPPAGRSSAERHGHPVVEIGAGTPLRAVQAALARSGRRLALDAPSPGATLGGVLAADESGPLRLRYGTPCDQLVDLRYLTADGDLVDAAGGASGLETARLLCGSQGGLGVLVSATLRTQPLPAARAWVTRPVWTPLEVHELIQAVLAAGLQPAAIELDLPTARRPPAPRGAADSAPPTGAGWSGHPAGSARAAHPAGSARAAHPAGSARTGRSTGSARSTPPAAGDLVVLLEGGPAEVAERTRRLTGLLGDTATVADSPPDWWRRYPFRPDDIALRVDVPLTDLHAAIYALRDAVGAPVPVRGSVGLGVAHAVLPGNTRVDRVASILTAVRQVLLARQGRCVVLAAPPAVRQGVDLWGELPALPRLLAAKRYLDPHQRLAPGRLPGGL</sequence>
<reference evidence="5 6" key="1">
    <citation type="submission" date="2023-02" db="EMBL/GenBank/DDBJ databases">
        <authorList>
            <person name="Mo P."/>
        </authorList>
    </citation>
    <scope>NUCLEOTIDE SEQUENCE [LARGE SCALE GENOMIC DNA]</scope>
    <source>
        <strain evidence="5 6">HUAS 3</strain>
    </source>
</reference>
<evidence type="ECO:0000256" key="3">
    <source>
        <dbReference type="SAM" id="MobiDB-lite"/>
    </source>
</evidence>
<dbReference type="Gene3D" id="3.30.465.10">
    <property type="match status" value="2"/>
</dbReference>
<feature type="domain" description="FAD-binding PCMH-type" evidence="4">
    <location>
        <begin position="38"/>
        <end position="306"/>
    </location>
</feature>
<dbReference type="EMBL" id="CP118615">
    <property type="protein sequence ID" value="WDZ86279.1"/>
    <property type="molecule type" value="Genomic_DNA"/>
</dbReference>
<keyword evidence="6" id="KW-1185">Reference proteome</keyword>
<feature type="region of interest" description="Disordered" evidence="3">
    <location>
        <begin position="346"/>
        <end position="407"/>
    </location>
</feature>
<dbReference type="InterPro" id="IPR016164">
    <property type="entry name" value="FAD-linked_Oxase-like_C"/>
</dbReference>
<dbReference type="PANTHER" id="PTHR11748:SF103">
    <property type="entry name" value="GLYCOLATE OXIDASE SUBUNIT GLCE"/>
    <property type="match status" value="1"/>
</dbReference>
<feature type="compositionally biased region" description="Polar residues" evidence="3">
    <location>
        <begin position="395"/>
        <end position="404"/>
    </location>
</feature>
<evidence type="ECO:0000313" key="6">
    <source>
        <dbReference type="Proteomes" id="UP001219605"/>
    </source>
</evidence>
<dbReference type="SUPFAM" id="SSF56176">
    <property type="entry name" value="FAD-binding/transporter-associated domain-like"/>
    <property type="match status" value="2"/>
</dbReference>
<name>A0ABY7ZWK1_9ACTN</name>
<feature type="region of interest" description="Disordered" evidence="3">
    <location>
        <begin position="98"/>
        <end position="198"/>
    </location>
</feature>
<dbReference type="InterPro" id="IPR016169">
    <property type="entry name" value="FAD-bd_PCMH_sub2"/>
</dbReference>
<protein>
    <submittedName>
        <fullName evidence="5">FAD-binding oxidoreductase</fullName>
    </submittedName>
</protein>
<keyword evidence="2" id="KW-0274">FAD</keyword>
<organism evidence="5 6">
    <name type="scientific">Micromonospora cathayae</name>
    <dbReference type="NCBI Taxonomy" id="3028804"/>
    <lineage>
        <taxon>Bacteria</taxon>
        <taxon>Bacillati</taxon>
        <taxon>Actinomycetota</taxon>
        <taxon>Actinomycetes</taxon>
        <taxon>Micromonosporales</taxon>
        <taxon>Micromonosporaceae</taxon>
        <taxon>Micromonospora</taxon>
    </lineage>
</organism>